<feature type="compositionally biased region" description="Basic and acidic residues" evidence="14">
    <location>
        <begin position="97"/>
        <end position="110"/>
    </location>
</feature>
<protein>
    <recommendedName>
        <fullName evidence="1">Protein V</fullName>
    </recommendedName>
</protein>
<evidence type="ECO:0000313" key="22">
    <source>
        <dbReference type="Proteomes" id="UP000104854"/>
    </source>
</evidence>
<dbReference type="Proteomes" id="UP000148342">
    <property type="component" value="Genome"/>
</dbReference>
<keyword evidence="3" id="KW-0691">RNA editing</keyword>
<evidence type="ECO:0000256" key="11">
    <source>
        <dbReference type="ARBA" id="ARBA00023280"/>
    </source>
</evidence>
<evidence type="ECO:0000313" key="18">
    <source>
        <dbReference type="EMBL" id="AIJ01310.1"/>
    </source>
</evidence>
<dbReference type="EMBL" id="KY745892">
    <property type="protein sequence ID" value="ARJ32392.1"/>
    <property type="molecule type" value="Viral_cRNA"/>
</dbReference>
<organism evidence="16 22">
    <name type="scientific">Anaconda paramyxovirus</name>
    <dbReference type="NCBI Taxonomy" id="1529450"/>
    <lineage>
        <taxon>Viruses</taxon>
        <taxon>Riboviria</taxon>
        <taxon>Orthornavirae</taxon>
        <taxon>Negarnaviricota</taxon>
        <taxon>Haploviricotina</taxon>
        <taxon>Monjiviricetes</taxon>
        <taxon>Mononegavirales</taxon>
        <taxon>Paramyxoviridae</taxon>
        <taxon>Feraresvirinae</taxon>
        <taxon>Ferlavirus</taxon>
        <taxon>Ferlavirus reptilis</taxon>
    </lineage>
</organism>
<evidence type="ECO:0000256" key="7">
    <source>
        <dbReference type="ARBA" id="ARBA00022833"/>
    </source>
</evidence>
<evidence type="ECO:0000313" key="20">
    <source>
        <dbReference type="EMBL" id="AIJ01328.1"/>
    </source>
</evidence>
<dbReference type="Proteomes" id="UP000161011">
    <property type="component" value="Genome"/>
</dbReference>
<dbReference type="Pfam" id="PF13008">
    <property type="entry name" value="zf-Paramyx-P"/>
    <property type="match status" value="1"/>
</dbReference>
<dbReference type="GO" id="GO:0039548">
    <property type="term" value="P:symbiont-mediated suppression of host cytoplasmic pattern recognition receptor signaling pathway via inhibition of IRF3 activity"/>
    <property type="evidence" value="ECO:0007669"/>
    <property type="project" value="UniProtKB-KW"/>
</dbReference>
<evidence type="ECO:0000256" key="12">
    <source>
        <dbReference type="ARBA" id="ARBA00050008"/>
    </source>
</evidence>
<reference evidence="21" key="4">
    <citation type="submission" date="2017-03" db="EMBL/GenBank/DDBJ databases">
        <authorList>
            <person name="Afonso C.L."/>
            <person name="Miller P.J."/>
            <person name="Scott M.A."/>
            <person name="Spackman E."/>
            <person name="Goraichik I."/>
            <person name="Dimitrov K.M."/>
            <person name="Suarez D.L."/>
            <person name="Swayne D.E."/>
        </authorList>
    </citation>
    <scope>NUCLEOTIDE SEQUENCE</scope>
    <source>
        <strain evidence="21">1507RN030</strain>
    </source>
</reference>
<keyword evidence="9" id="KW-0922">Interferon antiviral system evasion</keyword>
<dbReference type="EMBL" id="KJ956408">
    <property type="protein sequence ID" value="AIJ01328.1"/>
    <property type="molecule type" value="Viral_cRNA"/>
</dbReference>
<dbReference type="GO" id="GO:0039554">
    <property type="term" value="P:symbiont-mediated suppression of host cytoplasmic pattern recognition receptor signaling pathway via inhibition of MDA-5 activity"/>
    <property type="evidence" value="ECO:0007669"/>
    <property type="project" value="UniProtKB-KW"/>
</dbReference>
<keyword evidence="4" id="KW-0945">Host-virus interaction</keyword>
<sequence length="227" mass="24994">MANFNGFEASSLIDQGLDDIEAIGQMTCIRPSEESPYVEIPNTGIVPGIVGKAIGEIESKTGDDGCTSAPTPYNTIKNKTEKVKGPSDIVLNKMEEPQPVHQQDKGKTKESNITINPDSKGLKQLFNRDADSKTNSWKDTISGSMMNHKDESKLGVRGAPSEGRRSNRGHRREISTSTIDGIFEVWEFCNPMCSRITPDFKPKVCICGECPRYCPRCKEQGGIRVPE</sequence>
<reference evidence="16" key="2">
    <citation type="submission" date="2014-06" db="EMBL/GenBank/DDBJ databases">
        <authorList>
            <person name="Woo P.C.Y."/>
            <person name="Lau S.K.P."/>
            <person name="Martelli P."/>
            <person name="Hui S.-W."/>
            <person name="Lau C.C.Y."/>
            <person name="Fan R.Y.Y."/>
            <person name="Groff J.M."/>
            <person name="Tam E.W.T."/>
            <person name="Chan K.-H."/>
            <person name="Yuen K.-Y."/>
        </authorList>
    </citation>
    <scope>NUCLEOTIDE SEQUENCE</scope>
    <source>
        <strain evidence="20">1110RN043</strain>
        <strain evidence="16">1110RN047</strain>
        <strain evidence="17">1201RN003</strain>
        <strain evidence="18">1203RN009</strain>
        <strain evidence="19">RF111111</strain>
    </source>
</reference>
<evidence type="ECO:0000256" key="10">
    <source>
        <dbReference type="ARBA" id="ARBA00023260"/>
    </source>
</evidence>
<evidence type="ECO:0000256" key="8">
    <source>
        <dbReference type="ARBA" id="ARBA00022931"/>
    </source>
</evidence>
<evidence type="ECO:0000256" key="5">
    <source>
        <dbReference type="ARBA" id="ARBA00022632"/>
    </source>
</evidence>
<dbReference type="Gene3D" id="4.10.80.340">
    <property type="match status" value="1"/>
</dbReference>
<feature type="region of interest" description="Disordered" evidence="14">
    <location>
        <begin position="97"/>
        <end position="120"/>
    </location>
</feature>
<evidence type="ECO:0000313" key="23">
    <source>
        <dbReference type="Proteomes" id="UP000109939"/>
    </source>
</evidence>
<evidence type="ECO:0000256" key="3">
    <source>
        <dbReference type="ARBA" id="ARBA00022495"/>
    </source>
</evidence>
<comment type="subunit">
    <text evidence="12">Interacts with host IFIH1/MDA5 and DHX58/LGP2. Interacts with host IRF3. Interacts with host RIGI regulatory protein (via CARDs domain) and host TRIM25 (via SPRY domain); these interactions prevent TRIM25-mediated ubiquitination of RIG-I and disrupts downstream RIG-I signaling.</text>
</comment>
<evidence type="ECO:0000259" key="15">
    <source>
        <dbReference type="Pfam" id="PF13008"/>
    </source>
</evidence>
<dbReference type="GO" id="GO:0046872">
    <property type="term" value="F:metal ion binding"/>
    <property type="evidence" value="ECO:0007669"/>
    <property type="project" value="UniProtKB-KW"/>
</dbReference>
<evidence type="ECO:0000313" key="21">
    <source>
        <dbReference type="EMBL" id="ARJ32392.1"/>
    </source>
</evidence>
<name>A0A076L0K3_9MONO</name>
<evidence type="ECO:0000256" key="13">
    <source>
        <dbReference type="ARBA" id="ARBA00060131"/>
    </source>
</evidence>
<dbReference type="Proteomes" id="UP000152908">
    <property type="component" value="Genome"/>
</dbReference>
<evidence type="ECO:0000256" key="6">
    <source>
        <dbReference type="ARBA" id="ARBA00022723"/>
    </source>
</evidence>
<feature type="domain" description="Paramyxovirinae protein V zinc-binding" evidence="15">
    <location>
        <begin position="175"/>
        <end position="219"/>
    </location>
</feature>
<keyword evidence="7" id="KW-0862">Zinc</keyword>
<dbReference type="EMBL" id="KJ956405">
    <property type="protein sequence ID" value="AIJ01301.1"/>
    <property type="molecule type" value="Viral_cRNA"/>
</dbReference>
<evidence type="ECO:0000313" key="16">
    <source>
        <dbReference type="EMBL" id="AIJ01292.1"/>
    </source>
</evidence>
<dbReference type="EMBL" id="KJ956404">
    <property type="protein sequence ID" value="AIJ01292.1"/>
    <property type="molecule type" value="Viral_cRNA"/>
</dbReference>
<reference evidence="21" key="3">
    <citation type="journal article" date="2017" name="Infect. Genet. Evol.">
        <title>Anaconda paramyxovirus infection in an adult green anaconda after prolonged incubation: Pathological characterization and whole genome sequence analysis.</title>
        <authorList>
            <person name="Woo P.C."/>
            <person name="Martelli P."/>
            <person name="Hui S.W."/>
            <person name="Lau C.C."/>
            <person name="Groff J.M."/>
            <person name="Fan R.Y."/>
            <person name="Lau S.K."/>
            <person name="Yuen K.Y."/>
        </authorList>
    </citation>
    <scope>NUCLEOTIDE SEQUENCE</scope>
    <source>
        <strain evidence="21">1507RN030</strain>
    </source>
</reference>
<feature type="region of interest" description="Disordered" evidence="14">
    <location>
        <begin position="151"/>
        <end position="172"/>
    </location>
</feature>
<keyword evidence="6" id="KW-0479">Metal-binding</keyword>
<dbReference type="EMBL" id="KJ956406">
    <property type="protein sequence ID" value="AIJ01310.1"/>
    <property type="molecule type" value="Viral_cRNA"/>
</dbReference>
<proteinExistence type="predicted"/>
<accession>A0A076L0K3</accession>
<keyword evidence="11" id="KW-0899">Viral immunoevasion</keyword>
<evidence type="ECO:0000313" key="17">
    <source>
        <dbReference type="EMBL" id="AIJ01301.1"/>
    </source>
</evidence>
<comment type="function">
    <text evidence="13">Plays an essential role in the inhibition of host immune response. Prevents the establishment of cellular antiviral state by blocking interferon-alpha/beta (IFN-alpha/beta) production and signaling pathway. Interacts with host IFIH1/MDA5 and DHX58/LGP2 to inhibit the transduction pathway involved in the activation of IFN-beta promoter, thus protecting the virus against cell antiviral state. Also interacts with and inhibits host IRF3. Blocks the type I interferon signaling pathway by disrupting the RIG-I signaling pathway.</text>
</comment>
<keyword evidence="8" id="KW-1092">Inhibition of host IRF3 by virus</keyword>
<dbReference type="Proteomes" id="UP000109939">
    <property type="component" value="Genome"/>
</dbReference>
<evidence type="ECO:0000313" key="19">
    <source>
        <dbReference type="EMBL" id="AIJ01319.1"/>
    </source>
</evidence>
<keyword evidence="2" id="KW-1113">Inhibition of host RLR pathway by virus</keyword>
<keyword evidence="10" id="KW-1089">Inhibition of host MDA5 by virus</keyword>
<evidence type="ECO:0000256" key="2">
    <source>
        <dbReference type="ARBA" id="ARBA00022482"/>
    </source>
</evidence>
<evidence type="ECO:0000256" key="4">
    <source>
        <dbReference type="ARBA" id="ARBA00022581"/>
    </source>
</evidence>
<dbReference type="Proteomes" id="UP000104854">
    <property type="component" value="Segment"/>
</dbReference>
<keyword evidence="5" id="KW-1090">Inhibition of host innate immune response by virus</keyword>
<reference evidence="22 23" key="1">
    <citation type="journal article" date="2014" name="J. Clin. Microbiol.">
        <title>Fatal systemic necrotizing infections associated with a novel paramyxovirus, anaconda paramyxovirus, in green anaconda juveniles.</title>
        <authorList>
            <person name="Woo P.C."/>
            <person name="Lau S.K."/>
            <person name="Martelli P."/>
            <person name="Hui S.W."/>
            <person name="Lau C.C."/>
            <person name="Fan R.Y."/>
            <person name="Groff J.M."/>
            <person name="Tam E.W."/>
            <person name="Chan K.H."/>
            <person name="Yuen K.Y."/>
        </authorList>
    </citation>
    <scope>NUCLEOTIDE SEQUENCE [LARGE SCALE GENOMIC DNA]</scope>
    <source>
        <strain evidence="20">1110RN043</strain>
        <strain evidence="16">1110RN047</strain>
        <strain evidence="17">1201RN003</strain>
        <strain evidence="18">1203RN009</strain>
        <strain evidence="19">RF111111</strain>
    </source>
</reference>
<evidence type="ECO:0000256" key="9">
    <source>
        <dbReference type="ARBA" id="ARBA00023258"/>
    </source>
</evidence>
<evidence type="ECO:0000256" key="1">
    <source>
        <dbReference type="ARBA" id="ARBA00021154"/>
    </source>
</evidence>
<gene>
    <name evidence="16" type="primary">V</name>
</gene>
<dbReference type="InterPro" id="IPR024279">
    <property type="entry name" value="Paramyx_V_Zn-bd"/>
</dbReference>
<evidence type="ECO:0000256" key="14">
    <source>
        <dbReference type="SAM" id="MobiDB-lite"/>
    </source>
</evidence>
<dbReference type="EMBL" id="KJ956407">
    <property type="protein sequence ID" value="AIJ01319.1"/>
    <property type="molecule type" value="Viral_cRNA"/>
</dbReference>